<dbReference type="InterPro" id="IPR036291">
    <property type="entry name" value="NAD(P)-bd_dom_sf"/>
</dbReference>
<dbReference type="Pfam" id="PF02894">
    <property type="entry name" value="GFO_IDH_MocA_C"/>
    <property type="match status" value="1"/>
</dbReference>
<evidence type="ECO:0000259" key="3">
    <source>
        <dbReference type="Pfam" id="PF01408"/>
    </source>
</evidence>
<organism evidence="5">
    <name type="scientific">Halomonas sp. RT37</name>
    <dbReference type="NCBI Taxonomy" id="2950872"/>
    <lineage>
        <taxon>Bacteria</taxon>
        <taxon>Pseudomonadati</taxon>
        <taxon>Pseudomonadota</taxon>
        <taxon>Gammaproteobacteria</taxon>
        <taxon>Oceanospirillales</taxon>
        <taxon>Halomonadaceae</taxon>
        <taxon>Halomonas</taxon>
    </lineage>
</organism>
<evidence type="ECO:0000259" key="4">
    <source>
        <dbReference type="Pfam" id="PF02894"/>
    </source>
</evidence>
<dbReference type="RefSeq" id="WP_045993077.1">
    <property type="nucleotide sequence ID" value="NZ_CP098827.1"/>
</dbReference>
<comment type="similarity">
    <text evidence="1">Belongs to the Gfo/Idh/MocA family.</text>
</comment>
<feature type="domain" description="Gfo/Idh/MocA-like oxidoreductase C-terminal" evidence="4">
    <location>
        <begin position="135"/>
        <end position="349"/>
    </location>
</feature>
<dbReference type="PANTHER" id="PTHR43708:SF5">
    <property type="entry name" value="CONSERVED EXPRESSED OXIDOREDUCTASE (EUROFUNG)-RELATED"/>
    <property type="match status" value="1"/>
</dbReference>
<dbReference type="Gene3D" id="3.40.50.720">
    <property type="entry name" value="NAD(P)-binding Rossmann-like Domain"/>
    <property type="match status" value="1"/>
</dbReference>
<dbReference type="AlphaFoldDB" id="A0AAU7KKD1"/>
<accession>A0AAU7KKD1</accession>
<evidence type="ECO:0000313" key="5">
    <source>
        <dbReference type="EMBL" id="XBO71967.1"/>
    </source>
</evidence>
<dbReference type="EMBL" id="CP098827">
    <property type="protein sequence ID" value="XBO71967.1"/>
    <property type="molecule type" value="Genomic_DNA"/>
</dbReference>
<gene>
    <name evidence="5" type="ORF">NFG58_04455</name>
</gene>
<dbReference type="InterPro" id="IPR000683">
    <property type="entry name" value="Gfo/Idh/MocA-like_OxRdtase_N"/>
</dbReference>
<dbReference type="PANTHER" id="PTHR43708">
    <property type="entry name" value="CONSERVED EXPRESSED OXIDOREDUCTASE (EUROFUNG)"/>
    <property type="match status" value="1"/>
</dbReference>
<proteinExistence type="inferred from homology"/>
<sequence length="363" mass="40328">MKTQTLNVGLVGYGMAAKTFHAPLIQAAPGLELTSVVSSDADKVLRDLPDVTVHAKLNELLEVRHVDLIVIATPNEQHYAMAKAALAAGKHVVVDKPITVSASEARQLRAQADRSELLLSVFHNRRWDCDFLTVRKLLEQGRLGRVTSFTSRFDRYRPAVNNRWREQHKPGGGIWYDLGPHLLDQAIELFGMPRAILLELASARDGAEVDDDFLALLEYDRLRVTLQASSLVAEPSPRFVVHGTEGSYSIYGLDPQEGWLKQGLMPSEDWGVDDAPGQLTLNRGSAEEPDLVTEEWLSEPGNYPAFYTAVAQTLLHGDPPPVSGEQAVDVMTLLEAGLDSYRQGRWVRLKEGNSNLRRLHARR</sequence>
<dbReference type="Pfam" id="PF01408">
    <property type="entry name" value="GFO_IDH_MocA"/>
    <property type="match status" value="1"/>
</dbReference>
<reference evidence="5" key="1">
    <citation type="submission" date="2022-06" db="EMBL/GenBank/DDBJ databases">
        <title>A novel DMS-producing enzyme.</title>
        <authorList>
            <person name="Zhang Y."/>
        </authorList>
    </citation>
    <scope>NUCLEOTIDE SEQUENCE</scope>
    <source>
        <strain evidence="5">RT37</strain>
    </source>
</reference>
<keyword evidence="2" id="KW-0560">Oxidoreductase</keyword>
<dbReference type="SUPFAM" id="SSF51735">
    <property type="entry name" value="NAD(P)-binding Rossmann-fold domains"/>
    <property type="match status" value="1"/>
</dbReference>
<protein>
    <submittedName>
        <fullName evidence="5">Oxidoreductase</fullName>
    </submittedName>
</protein>
<feature type="domain" description="Gfo/Idh/MocA-like oxidoreductase N-terminal" evidence="3">
    <location>
        <begin position="6"/>
        <end position="123"/>
    </location>
</feature>
<dbReference type="GO" id="GO:0000166">
    <property type="term" value="F:nucleotide binding"/>
    <property type="evidence" value="ECO:0007669"/>
    <property type="project" value="InterPro"/>
</dbReference>
<evidence type="ECO:0000256" key="2">
    <source>
        <dbReference type="ARBA" id="ARBA00023002"/>
    </source>
</evidence>
<dbReference type="NCBIfam" id="NF008607">
    <property type="entry name" value="PRK11579.1"/>
    <property type="match status" value="1"/>
</dbReference>
<name>A0AAU7KKD1_9GAMM</name>
<dbReference type="Gene3D" id="3.30.360.10">
    <property type="entry name" value="Dihydrodipicolinate Reductase, domain 2"/>
    <property type="match status" value="1"/>
</dbReference>
<evidence type="ECO:0000256" key="1">
    <source>
        <dbReference type="ARBA" id="ARBA00010928"/>
    </source>
</evidence>
<dbReference type="GO" id="GO:0016491">
    <property type="term" value="F:oxidoreductase activity"/>
    <property type="evidence" value="ECO:0007669"/>
    <property type="project" value="UniProtKB-KW"/>
</dbReference>
<dbReference type="InterPro" id="IPR051317">
    <property type="entry name" value="Gfo/Idh/MocA_oxidoreduct"/>
</dbReference>
<dbReference type="InterPro" id="IPR004104">
    <property type="entry name" value="Gfo/Idh/MocA-like_OxRdtase_C"/>
</dbReference>